<dbReference type="FunFam" id="3.90.190.10:FF:000102">
    <property type="entry name" value="Receptor-type tyrosine-protein phosphatase"/>
    <property type="match status" value="1"/>
</dbReference>
<keyword evidence="4" id="KW-0904">Protein phosphatase</keyword>
<sequence>MSCVSPLSGTMPATDFGLVQRPSSLMSKTSRLSWVKLKLFIHKESSFLNYEPPQDLAPNKFISHCRLLLSNSCDNLRREFQLLNSLSVERAQPTHVAVQTCNRAKNRYINVLPYDTTRVHLHRESTSDSDYINASFVKGFSGDHEYIAAQGPKPDTVADFWSMILQHRVAKIVMLCSFLEKGRVKCEKYFPDHVNEYFVYNNIRVGCTSQSVETHYTCTHLRITRDSEVLEVKHYHLRDWQDFGIPGGPDVLVNFCNLVRNDTPSSQLTVVHCSAGVGRTGTYIACDILLQCLNDNRKLNIFRTVLDLREQRAHMVQSEAQYVYLYQSLTNAVESSDVVKLRSGDTTPTTPTKDDAALFQLRTAELNNNSSCSNSNTTPTTPTNTNPSCSLNYLPSPTRVTTTTNCPASPTTPTNCSSSSSHNYPTAPSHNSRSSFNTATPSVTSFPAEPMVTS</sequence>
<dbReference type="PANTHER" id="PTHR19134:SF562">
    <property type="entry name" value="PROTEIN-TYROSINE-PHOSPHATASE"/>
    <property type="match status" value="1"/>
</dbReference>
<comment type="catalytic activity">
    <reaction evidence="5">
        <text>O-phospho-L-tyrosyl-[protein] + H2O = L-tyrosyl-[protein] + phosphate</text>
        <dbReference type="Rhea" id="RHEA:10684"/>
        <dbReference type="Rhea" id="RHEA-COMP:10136"/>
        <dbReference type="Rhea" id="RHEA-COMP:20101"/>
        <dbReference type="ChEBI" id="CHEBI:15377"/>
        <dbReference type="ChEBI" id="CHEBI:43474"/>
        <dbReference type="ChEBI" id="CHEBI:46858"/>
        <dbReference type="ChEBI" id="CHEBI:61978"/>
        <dbReference type="EC" id="3.1.3.48"/>
    </reaction>
</comment>
<evidence type="ECO:0000256" key="6">
    <source>
        <dbReference type="SAM" id="MobiDB-lite"/>
    </source>
</evidence>
<evidence type="ECO:0000313" key="9">
    <source>
        <dbReference type="EMBL" id="CAG6650056.1"/>
    </source>
</evidence>
<dbReference type="InterPro" id="IPR003595">
    <property type="entry name" value="Tyr_Pase_cat"/>
</dbReference>
<dbReference type="EMBL" id="HBUF01160689">
    <property type="protein sequence ID" value="CAG6650056.1"/>
    <property type="molecule type" value="Transcribed_RNA"/>
</dbReference>
<dbReference type="EC" id="3.1.3.48" evidence="2"/>
<dbReference type="InterPro" id="IPR000242">
    <property type="entry name" value="PTP_cat"/>
</dbReference>
<name>A0A8D8RGY9_9HEMI</name>
<dbReference type="EMBL" id="HBUF01160691">
    <property type="protein sequence ID" value="CAG6650075.1"/>
    <property type="molecule type" value="Transcribed_RNA"/>
</dbReference>
<dbReference type="EMBL" id="HBUF01160690">
    <property type="protein sequence ID" value="CAG6650066.1"/>
    <property type="molecule type" value="Transcribed_RNA"/>
</dbReference>
<proteinExistence type="inferred from homology"/>
<evidence type="ECO:0000256" key="1">
    <source>
        <dbReference type="ARBA" id="ARBA00009580"/>
    </source>
</evidence>
<keyword evidence="9" id="KW-0675">Receptor</keyword>
<dbReference type="SMART" id="SM00194">
    <property type="entry name" value="PTPc"/>
    <property type="match status" value="1"/>
</dbReference>
<dbReference type="InterPro" id="IPR016130">
    <property type="entry name" value="Tyr_Pase_AS"/>
</dbReference>
<dbReference type="GO" id="GO:0008045">
    <property type="term" value="P:motor neuron axon guidance"/>
    <property type="evidence" value="ECO:0007669"/>
    <property type="project" value="TreeGrafter"/>
</dbReference>
<dbReference type="Pfam" id="PF00102">
    <property type="entry name" value="Y_phosphatase"/>
    <property type="match status" value="1"/>
</dbReference>
<organism evidence="9">
    <name type="scientific">Cacopsylla melanoneura</name>
    <dbReference type="NCBI Taxonomy" id="428564"/>
    <lineage>
        <taxon>Eukaryota</taxon>
        <taxon>Metazoa</taxon>
        <taxon>Ecdysozoa</taxon>
        <taxon>Arthropoda</taxon>
        <taxon>Hexapoda</taxon>
        <taxon>Insecta</taxon>
        <taxon>Pterygota</taxon>
        <taxon>Neoptera</taxon>
        <taxon>Paraneoptera</taxon>
        <taxon>Hemiptera</taxon>
        <taxon>Sternorrhyncha</taxon>
        <taxon>Psylloidea</taxon>
        <taxon>Psyllidae</taxon>
        <taxon>Psyllinae</taxon>
        <taxon>Cacopsylla</taxon>
    </lineage>
</organism>
<dbReference type="EMBL" id="HBUF01340055">
    <property type="protein sequence ID" value="CAG6701734.1"/>
    <property type="molecule type" value="Transcribed_RNA"/>
</dbReference>
<evidence type="ECO:0000256" key="5">
    <source>
        <dbReference type="ARBA" id="ARBA00051722"/>
    </source>
</evidence>
<dbReference type="PROSITE" id="PS50056">
    <property type="entry name" value="TYR_PHOSPHATASE_2"/>
    <property type="match status" value="1"/>
</dbReference>
<feature type="compositionally biased region" description="Polar residues" evidence="6">
    <location>
        <begin position="422"/>
        <end position="445"/>
    </location>
</feature>
<dbReference type="CDD" id="cd00047">
    <property type="entry name" value="PTPc"/>
    <property type="match status" value="1"/>
</dbReference>
<evidence type="ECO:0000256" key="2">
    <source>
        <dbReference type="ARBA" id="ARBA00013064"/>
    </source>
</evidence>
<dbReference type="Gene3D" id="3.90.190.10">
    <property type="entry name" value="Protein tyrosine phosphatase superfamily"/>
    <property type="match status" value="1"/>
</dbReference>
<feature type="region of interest" description="Disordered" evidence="6">
    <location>
        <begin position="368"/>
        <end position="454"/>
    </location>
</feature>
<evidence type="ECO:0000259" key="7">
    <source>
        <dbReference type="PROSITE" id="PS50055"/>
    </source>
</evidence>
<protein>
    <recommendedName>
        <fullName evidence="2">protein-tyrosine-phosphatase</fullName>
        <ecNumber evidence="2">3.1.3.48</ecNumber>
    </recommendedName>
</protein>
<dbReference type="PRINTS" id="PR00700">
    <property type="entry name" value="PRTYPHPHTASE"/>
</dbReference>
<dbReference type="InterPro" id="IPR000387">
    <property type="entry name" value="Tyr_Pase_dom"/>
</dbReference>
<feature type="compositionally biased region" description="Polar residues" evidence="6">
    <location>
        <begin position="391"/>
        <end position="400"/>
    </location>
</feature>
<evidence type="ECO:0000256" key="4">
    <source>
        <dbReference type="ARBA" id="ARBA00022912"/>
    </source>
</evidence>
<keyword evidence="3" id="KW-0378">Hydrolase</keyword>
<dbReference type="AlphaFoldDB" id="A0A8D8RGY9"/>
<dbReference type="EMBL" id="HBUF01340054">
    <property type="protein sequence ID" value="CAG6701728.1"/>
    <property type="molecule type" value="Transcribed_RNA"/>
</dbReference>
<evidence type="ECO:0000259" key="8">
    <source>
        <dbReference type="PROSITE" id="PS50056"/>
    </source>
</evidence>
<dbReference type="PANTHER" id="PTHR19134">
    <property type="entry name" value="RECEPTOR-TYPE TYROSINE-PROTEIN PHOSPHATASE"/>
    <property type="match status" value="1"/>
</dbReference>
<dbReference type="PROSITE" id="PS50055">
    <property type="entry name" value="TYR_PHOSPHATASE_PTP"/>
    <property type="match status" value="1"/>
</dbReference>
<feature type="domain" description="Tyrosine-protein phosphatase" evidence="7">
    <location>
        <begin position="76"/>
        <end position="332"/>
    </location>
</feature>
<evidence type="ECO:0000256" key="3">
    <source>
        <dbReference type="ARBA" id="ARBA00022801"/>
    </source>
</evidence>
<feature type="compositionally biased region" description="Low complexity" evidence="6">
    <location>
        <begin position="368"/>
        <end position="390"/>
    </location>
</feature>
<feature type="domain" description="Tyrosine specific protein phosphatases" evidence="8">
    <location>
        <begin position="253"/>
        <end position="323"/>
    </location>
</feature>
<dbReference type="PROSITE" id="PS00383">
    <property type="entry name" value="TYR_PHOSPHATASE_1"/>
    <property type="match status" value="1"/>
</dbReference>
<accession>A0A8D8RGY9</accession>
<dbReference type="SUPFAM" id="SSF52799">
    <property type="entry name" value="(Phosphotyrosine protein) phosphatases II"/>
    <property type="match status" value="1"/>
</dbReference>
<dbReference type="SMART" id="SM00404">
    <property type="entry name" value="PTPc_motif"/>
    <property type="match status" value="1"/>
</dbReference>
<feature type="compositionally biased region" description="Low complexity" evidence="6">
    <location>
        <begin position="401"/>
        <end position="421"/>
    </location>
</feature>
<dbReference type="EMBL" id="HBUF01340056">
    <property type="protein sequence ID" value="CAG6701740.1"/>
    <property type="molecule type" value="Transcribed_RNA"/>
</dbReference>
<comment type="similarity">
    <text evidence="1">Belongs to the protein-tyrosine phosphatase family.</text>
</comment>
<dbReference type="InterPro" id="IPR029021">
    <property type="entry name" value="Prot-tyrosine_phosphatase-like"/>
</dbReference>
<dbReference type="EMBL" id="HBUF01160688">
    <property type="protein sequence ID" value="CAG6650047.1"/>
    <property type="molecule type" value="Transcribed_RNA"/>
</dbReference>
<dbReference type="GO" id="GO:0004725">
    <property type="term" value="F:protein tyrosine phosphatase activity"/>
    <property type="evidence" value="ECO:0007669"/>
    <property type="project" value="UniProtKB-EC"/>
</dbReference>
<reference evidence="9" key="1">
    <citation type="submission" date="2021-05" db="EMBL/GenBank/DDBJ databases">
        <authorList>
            <person name="Alioto T."/>
            <person name="Alioto T."/>
            <person name="Gomez Garrido J."/>
        </authorList>
    </citation>
    <scope>NUCLEOTIDE SEQUENCE</scope>
</reference>
<dbReference type="InterPro" id="IPR050348">
    <property type="entry name" value="Protein-Tyr_Phosphatase"/>
</dbReference>